<feature type="domain" description="DUF4246" evidence="2">
    <location>
        <begin position="14"/>
        <end position="83"/>
    </location>
</feature>
<organism evidence="3 4">
    <name type="scientific">Aspergillus homomorphus (strain CBS 101889)</name>
    <dbReference type="NCBI Taxonomy" id="1450537"/>
    <lineage>
        <taxon>Eukaryota</taxon>
        <taxon>Fungi</taxon>
        <taxon>Dikarya</taxon>
        <taxon>Ascomycota</taxon>
        <taxon>Pezizomycotina</taxon>
        <taxon>Eurotiomycetes</taxon>
        <taxon>Eurotiomycetidae</taxon>
        <taxon>Eurotiales</taxon>
        <taxon>Aspergillaceae</taxon>
        <taxon>Aspergillus</taxon>
        <taxon>Aspergillus subgen. Circumdati</taxon>
    </lineage>
</organism>
<dbReference type="InterPro" id="IPR049192">
    <property type="entry name" value="DUF4246_C"/>
</dbReference>
<evidence type="ECO:0000259" key="2">
    <source>
        <dbReference type="Pfam" id="PF21666"/>
    </source>
</evidence>
<dbReference type="Pfam" id="PF14033">
    <property type="entry name" value="DUF4246"/>
    <property type="match status" value="1"/>
</dbReference>
<evidence type="ECO:0000313" key="3">
    <source>
        <dbReference type="EMBL" id="RAL06773.1"/>
    </source>
</evidence>
<dbReference type="PANTHER" id="PTHR33119">
    <property type="entry name" value="IFI3P"/>
    <property type="match status" value="1"/>
</dbReference>
<dbReference type="OrthoDB" id="415532at2759"/>
<protein>
    <submittedName>
        <fullName evidence="3">Uncharacterized protein</fullName>
    </submittedName>
</protein>
<dbReference type="InterPro" id="IPR025340">
    <property type="entry name" value="DUF4246"/>
</dbReference>
<gene>
    <name evidence="3" type="ORF">BO97DRAFT_465782</name>
</gene>
<keyword evidence="4" id="KW-1185">Reference proteome</keyword>
<dbReference type="RefSeq" id="XP_025545927.1">
    <property type="nucleotide sequence ID" value="XM_025699557.1"/>
</dbReference>
<accession>A0A395HH08</accession>
<dbReference type="GeneID" id="37203846"/>
<dbReference type="Proteomes" id="UP000248961">
    <property type="component" value="Unassembled WGS sequence"/>
</dbReference>
<name>A0A395HH08_ASPHC</name>
<dbReference type="VEuPathDB" id="FungiDB:BO97DRAFT_465782"/>
<feature type="domain" description="DUF4246" evidence="1">
    <location>
        <begin position="96"/>
        <end position="633"/>
    </location>
</feature>
<dbReference type="EMBL" id="KZ824354">
    <property type="protein sequence ID" value="RAL06773.1"/>
    <property type="molecule type" value="Genomic_DNA"/>
</dbReference>
<dbReference type="Pfam" id="PF21666">
    <property type="entry name" value="DUF4246_N"/>
    <property type="match status" value="1"/>
</dbReference>
<reference evidence="3 4" key="1">
    <citation type="submission" date="2018-02" db="EMBL/GenBank/DDBJ databases">
        <title>The genomes of Aspergillus section Nigri reveals drivers in fungal speciation.</title>
        <authorList>
            <consortium name="DOE Joint Genome Institute"/>
            <person name="Vesth T.C."/>
            <person name="Nybo J."/>
            <person name="Theobald S."/>
            <person name="Brandl J."/>
            <person name="Frisvad J.C."/>
            <person name="Nielsen K.F."/>
            <person name="Lyhne E.K."/>
            <person name="Kogle M.E."/>
            <person name="Kuo A."/>
            <person name="Riley R."/>
            <person name="Clum A."/>
            <person name="Nolan M."/>
            <person name="Lipzen A."/>
            <person name="Salamov A."/>
            <person name="Henrissat B."/>
            <person name="Wiebenga A."/>
            <person name="De vries R.P."/>
            <person name="Grigoriev I.V."/>
            <person name="Mortensen U.H."/>
            <person name="Andersen M.R."/>
            <person name="Baker S.E."/>
        </authorList>
    </citation>
    <scope>NUCLEOTIDE SEQUENCE [LARGE SCALE GENOMIC DNA]</scope>
    <source>
        <strain evidence="3 4">CBS 101889</strain>
    </source>
</reference>
<dbReference type="InterPro" id="IPR049207">
    <property type="entry name" value="DUF4246_N"/>
</dbReference>
<sequence length="719" mass="82496">MTRLVNTGEGPLEVPGFGCIPLDYQLPPEARFAHGLVDYRHSPRLTRREIAMLRLMQRITEQPEWDRAILDSDQALLTHWHREATEGPEGFLISAAAWDWCLAELRDKAGEWRKTGRLLIFDSSSVVCQSDVSVSGSNRPSQKKELKEGFQAEVARLRSSPLVLPDCPLVDPCLYPLVYGHSRVLVHGGQVALSDLWSSVGNSVGDMPAPSPPPHPLDGLQHPITPFTVLHRKPGLGGQESCWSNRFQWLPCEVQFKDTATAHTDTDPMDIRITSYVNNLHPVEHRQLYGYLEHLIARSIPSWNEVLFYGNTRGRHPPRILTYGCRIHKPREEHLLFDRIESYPRWQMQCKMYEKWQELCSAVREYVQGPEPPKWKQADPLPDAPDNLLDLLTPGQWDIPKQVRILARLKRTRQAWFDHPEPGYSFSYKQWKRDRFTGRAIHSQRISRFPDPLHHDYTPVKLEKQFRVEGLQVVVEIARIDLTPENPTYSGESHFHTEGLRNERIVATSVYAVEAKNITQARVAFQHEDKVHASELQCEVPQALATVLDVDYWKPYTERRPPRALHTFGTTPLREGQLLTWPNTYRTKQEPFRLVDPSQPGNLTLVKLRLVDPHYRICSTRNVPPQQHDWWATAARQAANLDKRLPPELVCSVMEHIEHWPISAAEAEIWRGEFLGDHERAQKAIDACVGHHIITLLPYDEKTARRARDGTAGAGYESP</sequence>
<dbReference type="AlphaFoldDB" id="A0A395HH08"/>
<dbReference type="PANTHER" id="PTHR33119:SF1">
    <property type="entry name" value="FE2OG DIOXYGENASE DOMAIN-CONTAINING PROTEIN"/>
    <property type="match status" value="1"/>
</dbReference>
<evidence type="ECO:0000313" key="4">
    <source>
        <dbReference type="Proteomes" id="UP000248961"/>
    </source>
</evidence>
<proteinExistence type="predicted"/>
<dbReference type="STRING" id="1450537.A0A395HH08"/>
<evidence type="ECO:0000259" key="1">
    <source>
        <dbReference type="Pfam" id="PF14033"/>
    </source>
</evidence>